<evidence type="ECO:0000313" key="2">
    <source>
        <dbReference type="EMBL" id="KAL0005623.1"/>
    </source>
</evidence>
<protein>
    <submittedName>
        <fullName evidence="2">Uncharacterized protein</fullName>
    </submittedName>
</protein>
<sequence>MVVALGNCCVVGGDEFTVGFGRLLQMFMVVAMEGCCGGDGDGFAVGLRRNKMESIGAGNLEKIATKTSTRNATFSTLGCETKDLHFLPSANLNLKLYTSLMMKPHDGDARIKKVLDVPTKSRTRRPPLSKKDRKWSHVGKFSLAAVIKHRELRKLTPQQLEERKRLIEEKRKMLQISRDYSFLFTEEGNAERDKIKTQTQRTKCYFRWDNTNSKLESSLSQKGSQDLKHNGDRCDKVQDFKANTQKASQQSIHHVNRSRFHNHNGDSEKVQDLKRNSNYKAYTPKGSQEPVHHVNQTHNYYGDRKIVEDWNRRHKVDGGRNYKVDTQRISKEFGHHRIHRMSRVKSFDYRRDLDYTADITNIARIDRKDTRNCWESENAQRKRKREIQESMHMPRLSHCY</sequence>
<feature type="region of interest" description="Disordered" evidence="1">
    <location>
        <begin position="375"/>
        <end position="400"/>
    </location>
</feature>
<organism evidence="2 3">
    <name type="scientific">Lithocarpus litseifolius</name>
    <dbReference type="NCBI Taxonomy" id="425828"/>
    <lineage>
        <taxon>Eukaryota</taxon>
        <taxon>Viridiplantae</taxon>
        <taxon>Streptophyta</taxon>
        <taxon>Embryophyta</taxon>
        <taxon>Tracheophyta</taxon>
        <taxon>Spermatophyta</taxon>
        <taxon>Magnoliopsida</taxon>
        <taxon>eudicotyledons</taxon>
        <taxon>Gunneridae</taxon>
        <taxon>Pentapetalae</taxon>
        <taxon>rosids</taxon>
        <taxon>fabids</taxon>
        <taxon>Fagales</taxon>
        <taxon>Fagaceae</taxon>
        <taxon>Lithocarpus</taxon>
    </lineage>
</organism>
<feature type="compositionally biased region" description="Basic and acidic residues" evidence="1">
    <location>
        <begin position="263"/>
        <end position="272"/>
    </location>
</feature>
<evidence type="ECO:0000256" key="1">
    <source>
        <dbReference type="SAM" id="MobiDB-lite"/>
    </source>
</evidence>
<dbReference type="Proteomes" id="UP001459277">
    <property type="component" value="Unassembled WGS sequence"/>
</dbReference>
<reference evidence="2 3" key="1">
    <citation type="submission" date="2024-01" db="EMBL/GenBank/DDBJ databases">
        <title>A telomere-to-telomere, gap-free genome of sweet tea (Lithocarpus litseifolius).</title>
        <authorList>
            <person name="Zhou J."/>
        </authorList>
    </citation>
    <scope>NUCLEOTIDE SEQUENCE [LARGE SCALE GENOMIC DNA]</scope>
    <source>
        <strain evidence="2">Zhou-2022a</strain>
        <tissue evidence="2">Leaf</tissue>
    </source>
</reference>
<proteinExistence type="predicted"/>
<evidence type="ECO:0000313" key="3">
    <source>
        <dbReference type="Proteomes" id="UP001459277"/>
    </source>
</evidence>
<gene>
    <name evidence="2" type="ORF">SO802_013184</name>
</gene>
<feature type="region of interest" description="Disordered" evidence="1">
    <location>
        <begin position="243"/>
        <end position="272"/>
    </location>
</feature>
<dbReference type="AlphaFoldDB" id="A0AAW2D7I4"/>
<dbReference type="EMBL" id="JAZDWU010000004">
    <property type="protein sequence ID" value="KAL0005623.1"/>
    <property type="molecule type" value="Genomic_DNA"/>
</dbReference>
<keyword evidence="3" id="KW-1185">Reference proteome</keyword>
<comment type="caution">
    <text evidence="2">The sequence shown here is derived from an EMBL/GenBank/DDBJ whole genome shotgun (WGS) entry which is preliminary data.</text>
</comment>
<feature type="compositionally biased region" description="Polar residues" evidence="1">
    <location>
        <begin position="243"/>
        <end position="253"/>
    </location>
</feature>
<accession>A0AAW2D7I4</accession>
<name>A0AAW2D7I4_9ROSI</name>